<dbReference type="EMBL" id="WPHM01000011">
    <property type="protein sequence ID" value="MUZ59641.1"/>
    <property type="molecule type" value="Genomic_DNA"/>
</dbReference>
<dbReference type="GeneID" id="60685140"/>
<gene>
    <name evidence="2" type="ORF">BBI04_024975</name>
    <name evidence="5" type="ORF">GOZ88_16345</name>
    <name evidence="4" type="ORF">GOZ90_13220</name>
    <name evidence="3" type="ORF">GOZ95_19545</name>
</gene>
<comment type="caution">
    <text evidence="5">The sequence shown here is derived from an EMBL/GenBank/DDBJ whole genome shotgun (WGS) entry which is preliminary data.</text>
</comment>
<evidence type="ECO:0000313" key="6">
    <source>
        <dbReference type="Proteomes" id="UP000175993"/>
    </source>
</evidence>
<evidence type="ECO:0000313" key="3">
    <source>
        <dbReference type="EMBL" id="MUZ59641.1"/>
    </source>
</evidence>
<evidence type="ECO:0000313" key="9">
    <source>
        <dbReference type="Proteomes" id="UP000477951"/>
    </source>
</evidence>
<dbReference type="Proteomes" id="UP000440716">
    <property type="component" value="Unassembled WGS sequence"/>
</dbReference>
<proteinExistence type="predicted"/>
<feature type="transmembrane region" description="Helical" evidence="1">
    <location>
        <begin position="23"/>
        <end position="47"/>
    </location>
</feature>
<dbReference type="AlphaFoldDB" id="A0A6A9UH22"/>
<dbReference type="Proteomes" id="UP000436692">
    <property type="component" value="Unassembled WGS sequence"/>
</dbReference>
<evidence type="ECO:0000313" key="4">
    <source>
        <dbReference type="EMBL" id="MUZ73643.1"/>
    </source>
</evidence>
<keyword evidence="1" id="KW-0812">Transmembrane</keyword>
<keyword evidence="1" id="KW-0472">Membrane</keyword>
<organism evidence="5 8">
    <name type="scientific">Agrobacterium vitis</name>
    <name type="common">Rhizobium vitis</name>
    <dbReference type="NCBI Taxonomy" id="373"/>
    <lineage>
        <taxon>Bacteria</taxon>
        <taxon>Pseudomonadati</taxon>
        <taxon>Pseudomonadota</taxon>
        <taxon>Alphaproteobacteria</taxon>
        <taxon>Hyphomicrobiales</taxon>
        <taxon>Rhizobiaceae</taxon>
        <taxon>Rhizobium/Agrobacterium group</taxon>
        <taxon>Agrobacterium</taxon>
    </lineage>
</organism>
<dbReference type="EMBL" id="MBEV02000023">
    <property type="protein sequence ID" value="MUP08038.1"/>
    <property type="molecule type" value="Genomic_DNA"/>
</dbReference>
<dbReference type="EMBL" id="WPHU01000006">
    <property type="protein sequence ID" value="MVA57674.1"/>
    <property type="molecule type" value="Genomic_DNA"/>
</dbReference>
<evidence type="ECO:0000313" key="5">
    <source>
        <dbReference type="EMBL" id="MVA57674.1"/>
    </source>
</evidence>
<evidence type="ECO:0000313" key="8">
    <source>
        <dbReference type="Proteomes" id="UP000440716"/>
    </source>
</evidence>
<dbReference type="Proteomes" id="UP000477951">
    <property type="component" value="Unassembled WGS sequence"/>
</dbReference>
<dbReference type="OrthoDB" id="8304833at2"/>
<evidence type="ECO:0000256" key="1">
    <source>
        <dbReference type="SAM" id="Phobius"/>
    </source>
</evidence>
<keyword evidence="1" id="KW-1133">Transmembrane helix</keyword>
<name>A0A6A9UH22_AGRVI</name>
<evidence type="ECO:0000313" key="2">
    <source>
        <dbReference type="EMBL" id="MUP08038.1"/>
    </source>
</evidence>
<sequence length="48" mass="5231">MNRPIRKARAIAIAKARDDQNKLILRSAGLGLMACFMVYGLMLIGVIG</sequence>
<reference evidence="2 6" key="1">
    <citation type="submission" date="2019-11" db="EMBL/GenBank/DDBJ databases">
        <title>Whole-genome sequencing of Allorhizobium vitis.</title>
        <authorList>
            <person name="Gan H.M."/>
            <person name="Savka M.A."/>
        </authorList>
    </citation>
    <scope>NUCLEOTIDE SEQUENCE [LARGE SCALE GENOMIC DNA]</scope>
    <source>
        <strain evidence="2 6">AB4</strain>
    </source>
</reference>
<evidence type="ECO:0000313" key="7">
    <source>
        <dbReference type="Proteomes" id="UP000436692"/>
    </source>
</evidence>
<dbReference type="EMBL" id="WPHR01000009">
    <property type="protein sequence ID" value="MUZ73643.1"/>
    <property type="molecule type" value="Genomic_DNA"/>
</dbReference>
<reference evidence="7 8" key="2">
    <citation type="submission" date="2019-12" db="EMBL/GenBank/DDBJ databases">
        <title>Whole-genome sequencing of Allorhizobium vitis.</title>
        <authorList>
            <person name="Gan H.M."/>
            <person name="Szegedi E."/>
            <person name="Burr T."/>
            <person name="Savka M.A."/>
        </authorList>
    </citation>
    <scope>NUCLEOTIDE SEQUENCE [LARGE SCALE GENOMIC DNA]</scope>
    <source>
        <strain evidence="5 8">CG415</strain>
        <strain evidence="4 9">CG516</strain>
        <strain evidence="3 7">CG989</strain>
    </source>
</reference>
<accession>A0A6A9UH22</accession>
<dbReference type="RefSeq" id="WP_156540775.1">
    <property type="nucleotide sequence ID" value="NZ_AP023268.1"/>
</dbReference>
<dbReference type="Proteomes" id="UP000175993">
    <property type="component" value="Unassembled WGS sequence"/>
</dbReference>
<protein>
    <submittedName>
        <fullName evidence="5">Uncharacterized protein</fullName>
    </submittedName>
</protein>